<organism evidence="1 2">
    <name type="scientific">Qipengyuania gaetbuli</name>
    <dbReference type="NCBI Taxonomy" id="266952"/>
    <lineage>
        <taxon>Bacteria</taxon>
        <taxon>Pseudomonadati</taxon>
        <taxon>Pseudomonadota</taxon>
        <taxon>Alphaproteobacteria</taxon>
        <taxon>Sphingomonadales</taxon>
        <taxon>Erythrobacteraceae</taxon>
        <taxon>Qipengyuania</taxon>
    </lineage>
</organism>
<accession>A0A844Y1U3</accession>
<comment type="caution">
    <text evidence="1">The sequence shown here is derived from an EMBL/GenBank/DDBJ whole genome shotgun (WGS) entry which is preliminary data.</text>
</comment>
<sequence length="67" mass="7188">MAIPIDSSFVECRGIRRDDARTLGSMTPVDSISSRHVSALCRDAAMPRMAASSRLSGRAVSSARRPP</sequence>
<dbReference type="Proteomes" id="UP000444185">
    <property type="component" value="Unassembled WGS sequence"/>
</dbReference>
<reference evidence="1 2" key="1">
    <citation type="submission" date="2019-12" db="EMBL/GenBank/DDBJ databases">
        <title>Genomic-based taxomic classification of the family Erythrobacteraceae.</title>
        <authorList>
            <person name="Xu L."/>
        </authorList>
    </citation>
    <scope>NUCLEOTIDE SEQUENCE [LARGE SCALE GENOMIC DNA]</scope>
    <source>
        <strain evidence="1 2">DSM 16225</strain>
    </source>
</reference>
<evidence type="ECO:0000313" key="1">
    <source>
        <dbReference type="EMBL" id="MXO51387.1"/>
    </source>
</evidence>
<gene>
    <name evidence="1" type="ORF">GRI42_08745</name>
</gene>
<evidence type="ECO:0000313" key="2">
    <source>
        <dbReference type="Proteomes" id="UP000444185"/>
    </source>
</evidence>
<dbReference type="AlphaFoldDB" id="A0A844Y1U3"/>
<proteinExistence type="predicted"/>
<dbReference type="EMBL" id="WTYF01000004">
    <property type="protein sequence ID" value="MXO51387.1"/>
    <property type="molecule type" value="Genomic_DNA"/>
</dbReference>
<protein>
    <submittedName>
        <fullName evidence="1">Uncharacterized protein</fullName>
    </submittedName>
</protein>
<name>A0A844Y1U3_9SPHN</name>
<keyword evidence="2" id="KW-1185">Reference proteome</keyword>